<proteinExistence type="predicted"/>
<sequence length="141" mass="15469">MVVKGVLCHGCLKRSSSESDTALDVYGWLRDVCSTILISVPIVSGGPGQVVQIESPRFITNQKGRATRQELWVFGMVDTSFQPSLGFMQLVPNRQATLYPIIQAHVATLPQVAAHQMVNLLVNFVHPATGVLTQNIESHWS</sequence>
<dbReference type="OrthoDB" id="10062329at2759"/>
<dbReference type="InParanoid" id="A0A1X7U9F6"/>
<name>A0A1X7U9F6_AMPQE</name>
<accession>A0A1X7U9F6</accession>
<dbReference type="PANTHER" id="PTHR47163">
    <property type="entry name" value="DDE_TNP_IS1595 DOMAIN-CONTAINING PROTEIN"/>
    <property type="match status" value="1"/>
</dbReference>
<dbReference type="PANTHER" id="PTHR47163:SF2">
    <property type="entry name" value="SI:DKEY-17M8.2"/>
    <property type="match status" value="1"/>
</dbReference>
<evidence type="ECO:0000313" key="1">
    <source>
        <dbReference type="EnsemblMetazoa" id="Aqu2.1.24096_001"/>
    </source>
</evidence>
<organism evidence="1">
    <name type="scientific">Amphimedon queenslandica</name>
    <name type="common">Sponge</name>
    <dbReference type="NCBI Taxonomy" id="400682"/>
    <lineage>
        <taxon>Eukaryota</taxon>
        <taxon>Metazoa</taxon>
        <taxon>Porifera</taxon>
        <taxon>Demospongiae</taxon>
        <taxon>Heteroscleromorpha</taxon>
        <taxon>Haplosclerida</taxon>
        <taxon>Niphatidae</taxon>
        <taxon>Amphimedon</taxon>
    </lineage>
</organism>
<dbReference type="InterPro" id="IPR053164">
    <property type="entry name" value="IS1016-like_transposase"/>
</dbReference>
<reference evidence="1" key="1">
    <citation type="submission" date="2017-05" db="UniProtKB">
        <authorList>
            <consortium name="EnsemblMetazoa"/>
        </authorList>
    </citation>
    <scope>IDENTIFICATION</scope>
</reference>
<dbReference type="AlphaFoldDB" id="A0A1X7U9F6"/>
<dbReference type="OMA" id="CHGCLKR"/>
<dbReference type="EnsemblMetazoa" id="Aqu2.1.24096_001">
    <property type="protein sequence ID" value="Aqu2.1.24096_001"/>
    <property type="gene ID" value="Aqu2.1.24096"/>
</dbReference>
<protein>
    <submittedName>
        <fullName evidence="1">Uncharacterized protein</fullName>
    </submittedName>
</protein>